<dbReference type="PANTHER" id="PTHR35631">
    <property type="entry name" value="OS08G0114150 PROTEIN"/>
    <property type="match status" value="1"/>
</dbReference>
<feature type="signal peptide" evidence="1">
    <location>
        <begin position="1"/>
        <end position="23"/>
    </location>
</feature>
<organism evidence="2 3">
    <name type="scientific">Corchorus olitorius</name>
    <dbReference type="NCBI Taxonomy" id="93759"/>
    <lineage>
        <taxon>Eukaryota</taxon>
        <taxon>Viridiplantae</taxon>
        <taxon>Streptophyta</taxon>
        <taxon>Embryophyta</taxon>
        <taxon>Tracheophyta</taxon>
        <taxon>Spermatophyta</taxon>
        <taxon>Magnoliopsida</taxon>
        <taxon>eudicotyledons</taxon>
        <taxon>Gunneridae</taxon>
        <taxon>Pentapetalae</taxon>
        <taxon>rosids</taxon>
        <taxon>malvids</taxon>
        <taxon>Malvales</taxon>
        <taxon>Malvaceae</taxon>
        <taxon>Grewioideae</taxon>
        <taxon>Apeibeae</taxon>
        <taxon>Corchorus</taxon>
    </lineage>
</organism>
<dbReference type="PROSITE" id="PS51257">
    <property type="entry name" value="PROKAR_LIPOPROTEIN"/>
    <property type="match status" value="1"/>
</dbReference>
<comment type="caution">
    <text evidence="2">The sequence shown here is derived from an EMBL/GenBank/DDBJ whole genome shotgun (WGS) entry which is preliminary data.</text>
</comment>
<protein>
    <submittedName>
        <fullName evidence="2">Uncharacterized protein</fullName>
    </submittedName>
</protein>
<feature type="chain" id="PRO_5012684020" evidence="1">
    <location>
        <begin position="24"/>
        <end position="71"/>
    </location>
</feature>
<dbReference type="Proteomes" id="UP000187203">
    <property type="component" value="Unassembled WGS sequence"/>
</dbReference>
<evidence type="ECO:0000256" key="1">
    <source>
        <dbReference type="SAM" id="SignalP"/>
    </source>
</evidence>
<gene>
    <name evidence="2" type="ORF">COLO4_30378</name>
</gene>
<accession>A0A1R3H8U1</accession>
<dbReference type="PANTHER" id="PTHR35631:SF6">
    <property type="entry name" value="SECRETED PROTEIN"/>
    <property type="match status" value="1"/>
</dbReference>
<dbReference type="AlphaFoldDB" id="A0A1R3H8U1"/>
<evidence type="ECO:0000313" key="2">
    <source>
        <dbReference type="EMBL" id="OMO66769.1"/>
    </source>
</evidence>
<reference evidence="3" key="1">
    <citation type="submission" date="2013-09" db="EMBL/GenBank/DDBJ databases">
        <title>Corchorus olitorius genome sequencing.</title>
        <authorList>
            <person name="Alam M."/>
            <person name="Haque M.S."/>
            <person name="Islam M.S."/>
            <person name="Emdad E.M."/>
            <person name="Islam M.M."/>
            <person name="Ahmed B."/>
            <person name="Halim A."/>
            <person name="Hossen Q.M.M."/>
            <person name="Hossain M.Z."/>
            <person name="Ahmed R."/>
            <person name="Khan M.M."/>
            <person name="Islam R."/>
            <person name="Rashid M.M."/>
            <person name="Khan S.A."/>
            <person name="Rahman M.S."/>
            <person name="Alam M."/>
            <person name="Yahiya A.S."/>
            <person name="Khan M.S."/>
            <person name="Azam M.S."/>
            <person name="Haque T."/>
            <person name="Lashkar M.Z.H."/>
            <person name="Akhand A.I."/>
            <person name="Morshed G."/>
            <person name="Roy S."/>
            <person name="Uddin K.S."/>
            <person name="Rabeya T."/>
            <person name="Hossain A.S."/>
            <person name="Chowdhury A."/>
            <person name="Snigdha A.R."/>
            <person name="Mortoza M.S."/>
            <person name="Matin S.A."/>
            <person name="Hoque S.M.E."/>
            <person name="Islam M.K."/>
            <person name="Roy D.K."/>
            <person name="Haider R."/>
            <person name="Moosa M.M."/>
            <person name="Elias S.M."/>
            <person name="Hasan A.M."/>
            <person name="Jahan S."/>
            <person name="Shafiuddin M."/>
            <person name="Mahmood N."/>
            <person name="Shommy N.S."/>
        </authorList>
    </citation>
    <scope>NUCLEOTIDE SEQUENCE [LARGE SCALE GENOMIC DNA]</scope>
    <source>
        <strain evidence="3">cv. O-4</strain>
    </source>
</reference>
<proteinExistence type="predicted"/>
<dbReference type="OrthoDB" id="1743435at2759"/>
<keyword evidence="3" id="KW-1185">Reference proteome</keyword>
<dbReference type="EMBL" id="AWUE01020724">
    <property type="protein sequence ID" value="OMO66769.1"/>
    <property type="molecule type" value="Genomic_DNA"/>
</dbReference>
<keyword evidence="1" id="KW-0732">Signal</keyword>
<name>A0A1R3H8U1_9ROSI</name>
<evidence type="ECO:0000313" key="3">
    <source>
        <dbReference type="Proteomes" id="UP000187203"/>
    </source>
</evidence>
<sequence>MASKQATVASALVILCLIVLSSGGGFITVACYWNPRASPLRCTTALARRTPPNSSSIFIGLLISSINRQIT</sequence>